<dbReference type="EMBL" id="CADCTF010000138">
    <property type="protein sequence ID" value="CAA9263357.1"/>
    <property type="molecule type" value="Genomic_DNA"/>
</dbReference>
<sequence length="75" mass="8461">MAAVADLPAEELLRRMRRGRGPEPSLLAGWEYLGLNTAPWLRRVGADRFVKGFADGYGYNRRVPGRSRREEVTAT</sequence>
<name>A0A6J4IY43_9ACTN</name>
<accession>A0A6J4IY43</accession>
<reference evidence="1" key="1">
    <citation type="submission" date="2020-02" db="EMBL/GenBank/DDBJ databases">
        <authorList>
            <person name="Meier V. D."/>
        </authorList>
    </citation>
    <scope>NUCLEOTIDE SEQUENCE</scope>
    <source>
        <strain evidence="1">AVDCRST_MAG50</strain>
    </source>
</reference>
<organism evidence="1">
    <name type="scientific">uncultured Acidimicrobiales bacterium</name>
    <dbReference type="NCBI Taxonomy" id="310071"/>
    <lineage>
        <taxon>Bacteria</taxon>
        <taxon>Bacillati</taxon>
        <taxon>Actinomycetota</taxon>
        <taxon>Acidimicrobiia</taxon>
        <taxon>Acidimicrobiales</taxon>
        <taxon>environmental samples</taxon>
    </lineage>
</organism>
<evidence type="ECO:0000313" key="1">
    <source>
        <dbReference type="EMBL" id="CAA9263357.1"/>
    </source>
</evidence>
<protein>
    <submittedName>
        <fullName evidence="1">Uncharacterized protein</fullName>
    </submittedName>
</protein>
<gene>
    <name evidence="1" type="ORF">AVDCRST_MAG50-2886</name>
</gene>
<proteinExistence type="predicted"/>
<dbReference type="AlphaFoldDB" id="A0A6J4IY43"/>